<proteinExistence type="predicted"/>
<accession>A0A8R1Z5Q3</accession>
<dbReference type="EnsemblMetazoa" id="PPA46335.1">
    <property type="protein sequence ID" value="PPA46335.1"/>
    <property type="gene ID" value="WBGene00284704"/>
</dbReference>
<sequence>MEIRESYSVIEQQLCVAAQAVSLGTTVGMTGRRRGTSLGFHPHGRWPEKERKESLPTKHSSAEETTKWERKAKEEASYRNTLYGKLDRMR</sequence>
<evidence type="ECO:0000256" key="1">
    <source>
        <dbReference type="SAM" id="MobiDB-lite"/>
    </source>
</evidence>
<keyword evidence="3" id="KW-1185">Reference proteome</keyword>
<organism evidence="2 3">
    <name type="scientific">Pristionchus pacificus</name>
    <name type="common">Parasitic nematode worm</name>
    <dbReference type="NCBI Taxonomy" id="54126"/>
    <lineage>
        <taxon>Eukaryota</taxon>
        <taxon>Metazoa</taxon>
        <taxon>Ecdysozoa</taxon>
        <taxon>Nematoda</taxon>
        <taxon>Chromadorea</taxon>
        <taxon>Rhabditida</taxon>
        <taxon>Rhabditina</taxon>
        <taxon>Diplogasteromorpha</taxon>
        <taxon>Diplogasteroidea</taxon>
        <taxon>Neodiplogasteridae</taxon>
        <taxon>Pristionchus</taxon>
    </lineage>
</organism>
<evidence type="ECO:0000313" key="3">
    <source>
        <dbReference type="Proteomes" id="UP000005239"/>
    </source>
</evidence>
<gene>
    <name evidence="2" type="primary">WBGene00284704</name>
</gene>
<dbReference type="AlphaFoldDB" id="A0A2A6CE04"/>
<name>A0A2A6CE04_PRIPA</name>
<evidence type="ECO:0000313" key="2">
    <source>
        <dbReference type="EnsemblMetazoa" id="PPA46335.1"/>
    </source>
</evidence>
<dbReference type="Proteomes" id="UP000005239">
    <property type="component" value="Unassembled WGS sequence"/>
</dbReference>
<accession>A0A2A6CE04</accession>
<protein>
    <submittedName>
        <fullName evidence="2">Uncharacterized protein</fullName>
    </submittedName>
</protein>
<feature type="region of interest" description="Disordered" evidence="1">
    <location>
        <begin position="29"/>
        <end position="90"/>
    </location>
</feature>
<feature type="compositionally biased region" description="Basic and acidic residues" evidence="1">
    <location>
        <begin position="45"/>
        <end position="77"/>
    </location>
</feature>
<reference evidence="2" key="2">
    <citation type="submission" date="2022-06" db="UniProtKB">
        <authorList>
            <consortium name="EnsemblMetazoa"/>
        </authorList>
    </citation>
    <scope>IDENTIFICATION</scope>
    <source>
        <strain evidence="2">PS312</strain>
    </source>
</reference>
<reference evidence="3" key="1">
    <citation type="journal article" date="2008" name="Nat. Genet.">
        <title>The Pristionchus pacificus genome provides a unique perspective on nematode lifestyle and parasitism.</title>
        <authorList>
            <person name="Dieterich C."/>
            <person name="Clifton S.W."/>
            <person name="Schuster L.N."/>
            <person name="Chinwalla A."/>
            <person name="Delehaunty K."/>
            <person name="Dinkelacker I."/>
            <person name="Fulton L."/>
            <person name="Fulton R."/>
            <person name="Godfrey J."/>
            <person name="Minx P."/>
            <person name="Mitreva M."/>
            <person name="Roeseler W."/>
            <person name="Tian H."/>
            <person name="Witte H."/>
            <person name="Yang S.P."/>
            <person name="Wilson R.K."/>
            <person name="Sommer R.J."/>
        </authorList>
    </citation>
    <scope>NUCLEOTIDE SEQUENCE [LARGE SCALE GENOMIC DNA]</scope>
    <source>
        <strain evidence="3">PS312</strain>
    </source>
</reference>